<reference evidence="3 4" key="1">
    <citation type="submission" date="2021-06" db="EMBL/GenBank/DDBJ databases">
        <authorList>
            <person name="Palmer J.M."/>
        </authorList>
    </citation>
    <scope>NUCLEOTIDE SEQUENCE [LARGE SCALE GENOMIC DNA]</scope>
    <source>
        <strain evidence="3 4">MEX-2019</strain>
        <tissue evidence="3">Muscle</tissue>
    </source>
</reference>
<keyword evidence="2" id="KW-0812">Transmembrane</keyword>
<accession>A0AAV9S8B9</accession>
<feature type="compositionally biased region" description="Basic and acidic residues" evidence="1">
    <location>
        <begin position="1239"/>
        <end position="1251"/>
    </location>
</feature>
<feature type="transmembrane region" description="Helical" evidence="2">
    <location>
        <begin position="961"/>
        <end position="983"/>
    </location>
</feature>
<feature type="compositionally biased region" description="Basic and acidic residues" evidence="1">
    <location>
        <begin position="1282"/>
        <end position="1294"/>
    </location>
</feature>
<feature type="region of interest" description="Disordered" evidence="1">
    <location>
        <begin position="1394"/>
        <end position="1434"/>
    </location>
</feature>
<dbReference type="Pfam" id="PF12877">
    <property type="entry name" value="KIAA1549"/>
    <property type="match status" value="2"/>
</dbReference>
<dbReference type="PANTHER" id="PTHR21590">
    <property type="entry name" value="SEA DOMAIN-CONTAINING PROTEIN"/>
    <property type="match status" value="1"/>
</dbReference>
<protein>
    <submittedName>
        <fullName evidence="3">Uncharacterized protein</fullName>
    </submittedName>
</protein>
<feature type="compositionally biased region" description="Polar residues" evidence="1">
    <location>
        <begin position="1523"/>
        <end position="1544"/>
    </location>
</feature>
<feature type="region of interest" description="Disordered" evidence="1">
    <location>
        <begin position="1172"/>
        <end position="1294"/>
    </location>
</feature>
<feature type="compositionally biased region" description="Low complexity" evidence="1">
    <location>
        <begin position="1206"/>
        <end position="1218"/>
    </location>
</feature>
<keyword evidence="2" id="KW-1133">Transmembrane helix</keyword>
<feature type="compositionally biased region" description="Acidic residues" evidence="1">
    <location>
        <begin position="1079"/>
        <end position="1104"/>
    </location>
</feature>
<dbReference type="InterPro" id="IPR024606">
    <property type="entry name" value="KIAA1549"/>
</dbReference>
<feature type="region of interest" description="Disordered" evidence="1">
    <location>
        <begin position="1578"/>
        <end position="1605"/>
    </location>
</feature>
<name>A0AAV9S8B9_9TELE</name>
<feature type="region of interest" description="Disordered" evidence="1">
    <location>
        <begin position="1455"/>
        <end position="1501"/>
    </location>
</feature>
<feature type="region of interest" description="Disordered" evidence="1">
    <location>
        <begin position="566"/>
        <end position="585"/>
    </location>
</feature>
<dbReference type="EMBL" id="JAHHUM010000688">
    <property type="protein sequence ID" value="KAK5617618.1"/>
    <property type="molecule type" value="Genomic_DNA"/>
</dbReference>
<feature type="compositionally biased region" description="Low complexity" evidence="1">
    <location>
        <begin position="1460"/>
        <end position="1473"/>
    </location>
</feature>
<proteinExistence type="predicted"/>
<feature type="region of interest" description="Disordered" evidence="1">
    <location>
        <begin position="1004"/>
        <end position="1118"/>
    </location>
</feature>
<feature type="compositionally biased region" description="Polar residues" evidence="1">
    <location>
        <begin position="1004"/>
        <end position="1020"/>
    </location>
</feature>
<feature type="compositionally biased region" description="Polar residues" evidence="1">
    <location>
        <begin position="336"/>
        <end position="365"/>
    </location>
</feature>
<feature type="compositionally biased region" description="Acidic residues" evidence="1">
    <location>
        <begin position="1031"/>
        <end position="1057"/>
    </location>
</feature>
<evidence type="ECO:0000313" key="3">
    <source>
        <dbReference type="EMBL" id="KAK5617618.1"/>
    </source>
</evidence>
<keyword evidence="2" id="KW-0472">Membrane</keyword>
<dbReference type="PANTHER" id="PTHR21590:SF4">
    <property type="entry name" value="UPF0606 PROTEIN KIAA1549"/>
    <property type="match status" value="1"/>
</dbReference>
<organism evidence="3 4">
    <name type="scientific">Crenichthys baileyi</name>
    <name type="common">White River springfish</name>
    <dbReference type="NCBI Taxonomy" id="28760"/>
    <lineage>
        <taxon>Eukaryota</taxon>
        <taxon>Metazoa</taxon>
        <taxon>Chordata</taxon>
        <taxon>Craniata</taxon>
        <taxon>Vertebrata</taxon>
        <taxon>Euteleostomi</taxon>
        <taxon>Actinopterygii</taxon>
        <taxon>Neopterygii</taxon>
        <taxon>Teleostei</taxon>
        <taxon>Neoteleostei</taxon>
        <taxon>Acanthomorphata</taxon>
        <taxon>Ovalentaria</taxon>
        <taxon>Atherinomorphae</taxon>
        <taxon>Cyprinodontiformes</taxon>
        <taxon>Goodeidae</taxon>
        <taxon>Crenichthys</taxon>
    </lineage>
</organism>
<dbReference type="Proteomes" id="UP001311232">
    <property type="component" value="Unassembled WGS sequence"/>
</dbReference>
<evidence type="ECO:0000313" key="4">
    <source>
        <dbReference type="Proteomes" id="UP001311232"/>
    </source>
</evidence>
<feature type="region of interest" description="Disordered" evidence="1">
    <location>
        <begin position="1523"/>
        <end position="1547"/>
    </location>
</feature>
<feature type="transmembrane region" description="Helical" evidence="2">
    <location>
        <begin position="663"/>
        <end position="683"/>
    </location>
</feature>
<evidence type="ECO:0000256" key="1">
    <source>
        <dbReference type="SAM" id="MobiDB-lite"/>
    </source>
</evidence>
<feature type="compositionally biased region" description="Basic residues" evidence="1">
    <location>
        <begin position="1409"/>
        <end position="1418"/>
    </location>
</feature>
<sequence>MAGLLSAMGLVVMLKALLHDQCAVFLGITVLVTVISAGSPLTDESLPDSHTSPVEVLGDVPRTTGSSPSALPVSHYTAFKSPELPGALLSLPEPIPKARTADSKLFKSGYGAYKNSKSVMPRNAYLEETGVQTPSLSPTRLQGFEASATSSTEGRGSSLILSEPNEVPSEDFYPTNNMDVYWGSGDYLETMSFFNTDKDDYSLVTKVLSDPYDMEDDTEIYNTSFPSRVGISPSSMHPGHVSPSASLMTAYLTNAPHQSIHPSSLSTQAPSLLNPNLTPGTDVPDASDIDWGDAFTIRPTDVLLPDMNSLEYYTTQLTKDSRVSENGAEYRDNVNEDSINATRAPSSVDLTTDSKLMEAESSSDLSGFGSHYESPTMEPTENTPQLVNASVPFLDPSITPNYMFDPSSSVWGGPVPTSGWSTHALTLDMDTALAEVLQPSATPLLPEDLVSSSLSDVHWYVTESFDDSPTLITPVITATSAFSPAPSEATGNNTAVTTNLMSRDSFASEQTDNRTLVSTESMSHNVTLVPPVMFVDQSVTEDGADNISTLTSVPTSSEVVTVSAATASPAATNTPHPATTGTSAAAESSTSVSIFAVTNNKTTPTSTTSRQYLCRADSPAYLTKTGFPSEVTVGFAKSQVKDILKVEFNKSVELQVISPPPEFVFRVVSGPVVYTAISVINALQRSGRRFLYVSPNLPTPDQKYHVHTVLQFVPGHIDVRYCSFSESVEKGLIMAFAEVCRRAKESTNFTVHILNITMATNKYVEQQLVRQQVGIIFTVSGSRGYLMGSKVSNGLMKLSMVEFSYYIGFPVLQIAEPFHYPQLNTSHLLRSSWVRTVLLGVLDKKMSERTFQANMERRLAMLLGEAMGHLRRVKRATTVGNSSMQVLSVTRVEGADNPAEMVYFVEGQNGHRMSAVQTANLLNSLDVQRAAIILGYRVRGILAQPVEKVASSPSDPENTNMWIIIGVVIPLLLVLIIISILYWKLCRTDKLEFQPDAMTTIQQRQKSSTSFSESGASLQQPLPPTKRDIEFSEEEEGEYEEEEEEEEEQEEEEEGEELEVKRGKKSLASPKGRQNRNSEEEEEEDDSEEEEEDDYEDDEEEEDENKNFKMKKMTSREQKLEKFRAVLSKPSGIKTEEKKVVSKGRRAKEKLQAPSIKGFDFAKLHLGQQSKDDVMVIQEPAPPGSGSGLLTQSIKDGLSPSENCEAPTPKSKTSASSKKASRRRERISPSDGDSVVTDHSSERETTEENLRAHGTPSDSKQTRPPPLKSAANEEQSSASIFEHVDRMSRATDASRRLPNKVQLIAMQPMPVPPLHSPPINGKPSDTNQMNKEIQAALRHKSEIEHHRNKIRLRAKRKGHYDFPAMDDMISSLGYAKEQDHIYQKAQTQIDKILDPDNPVPSILMENKKSGRGRRSPKQRLKDQLNGGMIEADKDHLITEDSDAVYRKCPGVNNVAYVSDPDQGPGSPQRSPSPTDDVFLGPASSPPGHAPPPPPYMPPQPSIEEARQQMHSLLDDAFALVSPTSQSSTAGITLPGVNSNPQGTSPPGWGPREWATGPEIGPFPSRFSELGVSSTAVQGLTPRQGLGSSYLPPGGAAGHSEPLQPDSLYTGRGLNAKQLPLSARPRPVGGTTGAQLHHLTQVGLSSRMNGYPAGIRAAPGQNGGLGRNHYHNDNFSRVEAEKDAMHRSGSEKPRAPPVHLNTSPMVYLTDPQPLETSPPTHSSASLIKAIREELLRLSQKQAAVSSYHS</sequence>
<keyword evidence="4" id="KW-1185">Reference proteome</keyword>
<feature type="region of interest" description="Disordered" evidence="1">
    <location>
        <begin position="331"/>
        <end position="383"/>
    </location>
</feature>
<feature type="region of interest" description="Disordered" evidence="1">
    <location>
        <begin position="148"/>
        <end position="172"/>
    </location>
</feature>
<gene>
    <name evidence="3" type="ORF">CRENBAI_002684</name>
</gene>
<evidence type="ECO:0000256" key="2">
    <source>
        <dbReference type="SAM" id="Phobius"/>
    </source>
</evidence>
<comment type="caution">
    <text evidence="3">The sequence shown here is derived from an EMBL/GenBank/DDBJ whole genome shotgun (WGS) entry which is preliminary data.</text>
</comment>
<feature type="compositionally biased region" description="Pro residues" evidence="1">
    <location>
        <begin position="1483"/>
        <end position="1500"/>
    </location>
</feature>